<accession>A0ABD5QWP5</accession>
<dbReference type="EC" id="2.7.13.3" evidence="2"/>
<dbReference type="InterPro" id="IPR003594">
    <property type="entry name" value="HATPase_dom"/>
</dbReference>
<dbReference type="Pfam" id="PF02518">
    <property type="entry name" value="HATPase_c"/>
    <property type="match status" value="1"/>
</dbReference>
<evidence type="ECO:0000256" key="3">
    <source>
        <dbReference type="ARBA" id="ARBA00022553"/>
    </source>
</evidence>
<dbReference type="PANTHER" id="PTHR43711:SF1">
    <property type="entry name" value="HISTIDINE KINASE 1"/>
    <property type="match status" value="1"/>
</dbReference>
<dbReference type="EMBL" id="JBHSKV010000024">
    <property type="protein sequence ID" value="MFC5136526.1"/>
    <property type="molecule type" value="Genomic_DNA"/>
</dbReference>
<comment type="catalytic activity">
    <reaction evidence="1">
        <text>ATP + protein L-histidine = ADP + protein N-phospho-L-histidine.</text>
        <dbReference type="EC" id="2.7.13.3"/>
    </reaction>
</comment>
<keyword evidence="5 8" id="KW-0418">Kinase</keyword>
<dbReference type="SUPFAM" id="SSF55781">
    <property type="entry name" value="GAF domain-like"/>
    <property type="match status" value="1"/>
</dbReference>
<evidence type="ECO:0000313" key="8">
    <source>
        <dbReference type="EMBL" id="MFC5136526.1"/>
    </source>
</evidence>
<dbReference type="InterPro" id="IPR003661">
    <property type="entry name" value="HisK_dim/P_dom"/>
</dbReference>
<comment type="caution">
    <text evidence="8">The sequence shown here is derived from an EMBL/GenBank/DDBJ whole genome shotgun (WGS) entry which is preliminary data.</text>
</comment>
<evidence type="ECO:0000256" key="1">
    <source>
        <dbReference type="ARBA" id="ARBA00000085"/>
    </source>
</evidence>
<dbReference type="Proteomes" id="UP001596145">
    <property type="component" value="Unassembled WGS sequence"/>
</dbReference>
<reference evidence="8 9" key="1">
    <citation type="journal article" date="2019" name="Int. J. Syst. Evol. Microbiol.">
        <title>The Global Catalogue of Microorganisms (GCM) 10K type strain sequencing project: providing services to taxonomists for standard genome sequencing and annotation.</title>
        <authorList>
            <consortium name="The Broad Institute Genomics Platform"/>
            <consortium name="The Broad Institute Genome Sequencing Center for Infectious Disease"/>
            <person name="Wu L."/>
            <person name="Ma J."/>
        </authorList>
    </citation>
    <scope>NUCLEOTIDE SEQUENCE [LARGE SCALE GENOMIC DNA]</scope>
    <source>
        <strain evidence="8 9">CGMCC 1.16026</strain>
    </source>
</reference>
<dbReference type="SUPFAM" id="SSF55874">
    <property type="entry name" value="ATPase domain of HSP90 chaperone/DNA topoisomerase II/histidine kinase"/>
    <property type="match status" value="1"/>
</dbReference>
<dbReference type="InterPro" id="IPR036890">
    <property type="entry name" value="HATPase_C_sf"/>
</dbReference>
<protein>
    <recommendedName>
        <fullName evidence="2">histidine kinase</fullName>
        <ecNumber evidence="2">2.7.13.3</ecNumber>
    </recommendedName>
</protein>
<dbReference type="SMART" id="SM00388">
    <property type="entry name" value="HisKA"/>
    <property type="match status" value="1"/>
</dbReference>
<dbReference type="Pfam" id="PF00512">
    <property type="entry name" value="HisKA"/>
    <property type="match status" value="1"/>
</dbReference>
<dbReference type="InterPro" id="IPR003018">
    <property type="entry name" value="GAF"/>
</dbReference>
<dbReference type="AlphaFoldDB" id="A0ABD5QWP5"/>
<dbReference type="CDD" id="cd00082">
    <property type="entry name" value="HisKA"/>
    <property type="match status" value="1"/>
</dbReference>
<dbReference type="Gene3D" id="3.30.565.10">
    <property type="entry name" value="Histidine kinase-like ATPase, C-terminal domain"/>
    <property type="match status" value="1"/>
</dbReference>
<keyword evidence="4" id="KW-0808">Transferase</keyword>
<evidence type="ECO:0000256" key="6">
    <source>
        <dbReference type="ARBA" id="ARBA00023012"/>
    </source>
</evidence>
<evidence type="ECO:0000256" key="4">
    <source>
        <dbReference type="ARBA" id="ARBA00022679"/>
    </source>
</evidence>
<dbReference type="SMART" id="SM00387">
    <property type="entry name" value="HATPase_c"/>
    <property type="match status" value="1"/>
</dbReference>
<gene>
    <name evidence="8" type="ORF">ACFPJA_17615</name>
</gene>
<organism evidence="8 9">
    <name type="scientific">Halorubrum glutamatedens</name>
    <dbReference type="NCBI Taxonomy" id="2707018"/>
    <lineage>
        <taxon>Archaea</taxon>
        <taxon>Methanobacteriati</taxon>
        <taxon>Methanobacteriota</taxon>
        <taxon>Stenosarchaea group</taxon>
        <taxon>Halobacteria</taxon>
        <taxon>Halobacteriales</taxon>
        <taxon>Haloferacaceae</taxon>
        <taxon>Halorubrum</taxon>
    </lineage>
</organism>
<keyword evidence="3" id="KW-0597">Phosphoprotein</keyword>
<dbReference type="RefSeq" id="WP_238987616.1">
    <property type="nucleotide sequence ID" value="NZ_JBHSKV010000024.1"/>
</dbReference>
<dbReference type="CDD" id="cd00075">
    <property type="entry name" value="HATPase"/>
    <property type="match status" value="1"/>
</dbReference>
<dbReference type="SUPFAM" id="SSF47384">
    <property type="entry name" value="Homodimeric domain of signal transducing histidine kinase"/>
    <property type="match status" value="1"/>
</dbReference>
<feature type="domain" description="Histidine kinase" evidence="7">
    <location>
        <begin position="226"/>
        <end position="416"/>
    </location>
</feature>
<dbReference type="PANTHER" id="PTHR43711">
    <property type="entry name" value="TWO-COMPONENT HISTIDINE KINASE"/>
    <property type="match status" value="1"/>
</dbReference>
<sequence>MESQEQTAFDAYYEPLGAWFDVRMFPSDTGLSIHLRDTTDRRGIERRQERSLRAIQRLYAVSSDRDRSLEAKLEAMLELGCEYLDVPNGFLTHIEAGTQHIEAAHATHPGLQPGESCSLAEAYCKRTVELDRLLTVVDAAAEGWEGEPAYERFGLGTYVGGRVEVDGELYGTLCFADTAAREDPFTDLQRTFVELLTRWVSYEFERRQAKSQLRRERDRFEEFASVVSHDLRNPLNTATGHLDLLAAECDSDHLEPVDRSLSRMEALIEDLLTLARDGMSVEELTDVDLAETARDAWATVETTDAESVVDLDGDSIRADGSRLRQLLENLFRNAVEHGGTDVTVRIGVLADGSGFYVADDGPGIPESERERVFETGHTTNEEGTGFGLAIVAEIASAHGWDVTVTEGFEGGARFEFAGVEFVETPSPSDD</sequence>
<dbReference type="InterPro" id="IPR004358">
    <property type="entry name" value="Sig_transdc_His_kin-like_C"/>
</dbReference>
<dbReference type="GO" id="GO:0004673">
    <property type="term" value="F:protein histidine kinase activity"/>
    <property type="evidence" value="ECO:0007669"/>
    <property type="project" value="UniProtKB-EC"/>
</dbReference>
<dbReference type="PROSITE" id="PS50109">
    <property type="entry name" value="HIS_KIN"/>
    <property type="match status" value="1"/>
</dbReference>
<dbReference type="InterPro" id="IPR005467">
    <property type="entry name" value="His_kinase_dom"/>
</dbReference>
<keyword evidence="6" id="KW-0902">Two-component regulatory system</keyword>
<evidence type="ECO:0000259" key="7">
    <source>
        <dbReference type="PROSITE" id="PS50109"/>
    </source>
</evidence>
<dbReference type="InterPro" id="IPR050736">
    <property type="entry name" value="Sensor_HK_Regulatory"/>
</dbReference>
<dbReference type="GO" id="GO:0000160">
    <property type="term" value="P:phosphorelay signal transduction system"/>
    <property type="evidence" value="ECO:0007669"/>
    <property type="project" value="UniProtKB-KW"/>
</dbReference>
<dbReference type="SMART" id="SM00065">
    <property type="entry name" value="GAF"/>
    <property type="match status" value="1"/>
</dbReference>
<evidence type="ECO:0000256" key="5">
    <source>
        <dbReference type="ARBA" id="ARBA00022777"/>
    </source>
</evidence>
<name>A0ABD5QWP5_9EURY</name>
<evidence type="ECO:0000256" key="2">
    <source>
        <dbReference type="ARBA" id="ARBA00012438"/>
    </source>
</evidence>
<dbReference type="PRINTS" id="PR00344">
    <property type="entry name" value="BCTRLSENSOR"/>
</dbReference>
<dbReference type="Gene3D" id="3.30.450.40">
    <property type="match status" value="1"/>
</dbReference>
<dbReference type="Gene3D" id="1.10.287.130">
    <property type="match status" value="1"/>
</dbReference>
<dbReference type="InterPro" id="IPR029016">
    <property type="entry name" value="GAF-like_dom_sf"/>
</dbReference>
<dbReference type="Pfam" id="PF01590">
    <property type="entry name" value="GAF"/>
    <property type="match status" value="1"/>
</dbReference>
<proteinExistence type="predicted"/>
<keyword evidence="9" id="KW-1185">Reference proteome</keyword>
<dbReference type="InterPro" id="IPR036097">
    <property type="entry name" value="HisK_dim/P_sf"/>
</dbReference>
<evidence type="ECO:0000313" key="9">
    <source>
        <dbReference type="Proteomes" id="UP001596145"/>
    </source>
</evidence>